<name>A0A7Z2VJZ3_9BACL</name>
<keyword evidence="4" id="KW-0732">Signal</keyword>
<dbReference type="InterPro" id="IPR017853">
    <property type="entry name" value="GH"/>
</dbReference>
<reference evidence="9 10" key="1">
    <citation type="submission" date="2020-04" db="EMBL/GenBank/DDBJ databases">
        <title>Genome sequencing of novel species.</title>
        <authorList>
            <person name="Heo J."/>
            <person name="Kim S.-J."/>
            <person name="Kim J.-S."/>
            <person name="Hong S.-B."/>
            <person name="Kwon S.-W."/>
        </authorList>
    </citation>
    <scope>NUCLEOTIDE SEQUENCE [LARGE SCALE GENOMIC DNA]</scope>
    <source>
        <strain evidence="9 10">MFER-1</strain>
    </source>
</reference>
<feature type="domain" description="Glycoside hydrolase family 29 N-terminal" evidence="8">
    <location>
        <begin position="34"/>
        <end position="360"/>
    </location>
</feature>
<proteinExistence type="inferred from homology"/>
<feature type="site" description="May be important for catalysis" evidence="7">
    <location>
        <position position="293"/>
    </location>
</feature>
<dbReference type="InterPro" id="IPR000933">
    <property type="entry name" value="Glyco_hydro_29"/>
</dbReference>
<dbReference type="PANTHER" id="PTHR10030:SF37">
    <property type="entry name" value="ALPHA-L-FUCOSIDASE-RELATED"/>
    <property type="match status" value="1"/>
</dbReference>
<dbReference type="Pfam" id="PF01120">
    <property type="entry name" value="Alpha_L_fucos"/>
    <property type="match status" value="1"/>
</dbReference>
<dbReference type="KEGG" id="cheb:HH215_16645"/>
<dbReference type="Proteomes" id="UP000502248">
    <property type="component" value="Chromosome"/>
</dbReference>
<dbReference type="AlphaFoldDB" id="A0A7Z2VJZ3"/>
<evidence type="ECO:0000313" key="10">
    <source>
        <dbReference type="Proteomes" id="UP000502248"/>
    </source>
</evidence>
<comment type="similarity">
    <text evidence="2">Belongs to the glycosyl hydrolase 29 family.</text>
</comment>
<dbReference type="InterPro" id="IPR016286">
    <property type="entry name" value="FUC_metazoa-typ"/>
</dbReference>
<sequence>MTERKQIVHEGVHGYSGGKEWIWPDDPLLLERLEWFQDQKLGLMMHWGPYSQIGVVESWALSDEDAAWSRSEIEWGVDGEELKRHYFGLNHSFNPVRFEPRVWADLAAEGGFKYFVFTTKHHDGFCMWDTDTTDYRITGPDCPFRSHRYADACKHLFDAFREKGMAIAAYYSKADWHTPDYWKPGIAGGSRRGPNYDPQEDPGAWERFVAFTHAQIDELMTRYGRIDALWLDAGWVRREEGQDIRLGEAVERARKTQPWLLAVDRTVGGLYENYVTPEQTVPEAPLFVPWESCITIGDAFSYRFDERYKPTRDIVMLLLEVVAKGGNLALNVAPQPDGRLPRQAAERIRELGAWLAVHAEGIYRTRVCEPYFADECAFTRREDQVYVYRLYRDGKERVPEHITVPYRGPVSRVELMGTNEPLPFDVVDRGLTVSLPPSETGQGKMAPYAHGFRLFVESV</sequence>
<evidence type="ECO:0000313" key="9">
    <source>
        <dbReference type="EMBL" id="QJD84648.1"/>
    </source>
</evidence>
<keyword evidence="10" id="KW-1185">Reference proteome</keyword>
<dbReference type="Gene3D" id="3.20.20.80">
    <property type="entry name" value="Glycosidases"/>
    <property type="match status" value="1"/>
</dbReference>
<dbReference type="EC" id="3.2.1.51" evidence="3"/>
<evidence type="ECO:0000256" key="5">
    <source>
        <dbReference type="ARBA" id="ARBA00022801"/>
    </source>
</evidence>
<evidence type="ECO:0000259" key="8">
    <source>
        <dbReference type="Pfam" id="PF01120"/>
    </source>
</evidence>
<evidence type="ECO:0000256" key="2">
    <source>
        <dbReference type="ARBA" id="ARBA00007951"/>
    </source>
</evidence>
<dbReference type="SMART" id="SM00812">
    <property type="entry name" value="Alpha_L_fucos"/>
    <property type="match status" value="1"/>
</dbReference>
<dbReference type="GO" id="GO:0016139">
    <property type="term" value="P:glycoside catabolic process"/>
    <property type="evidence" value="ECO:0007669"/>
    <property type="project" value="TreeGrafter"/>
</dbReference>
<dbReference type="PRINTS" id="PR00741">
    <property type="entry name" value="GLHYDRLASE29"/>
</dbReference>
<gene>
    <name evidence="9" type="ORF">HH215_16645</name>
</gene>
<dbReference type="SUPFAM" id="SSF51445">
    <property type="entry name" value="(Trans)glycosidases"/>
    <property type="match status" value="1"/>
</dbReference>
<keyword evidence="5" id="KW-0378">Hydrolase</keyword>
<dbReference type="GO" id="GO:0006004">
    <property type="term" value="P:fucose metabolic process"/>
    <property type="evidence" value="ECO:0007669"/>
    <property type="project" value="InterPro"/>
</dbReference>
<keyword evidence="6" id="KW-0326">Glycosidase</keyword>
<evidence type="ECO:0000256" key="4">
    <source>
        <dbReference type="ARBA" id="ARBA00022729"/>
    </source>
</evidence>
<dbReference type="PANTHER" id="PTHR10030">
    <property type="entry name" value="ALPHA-L-FUCOSIDASE"/>
    <property type="match status" value="1"/>
</dbReference>
<dbReference type="RefSeq" id="WP_169280929.1">
    <property type="nucleotide sequence ID" value="NZ_CP051680.1"/>
</dbReference>
<evidence type="ECO:0000256" key="6">
    <source>
        <dbReference type="ARBA" id="ARBA00023295"/>
    </source>
</evidence>
<comment type="function">
    <text evidence="1">Alpha-L-fucosidase is responsible for hydrolyzing the alpha-1,6-linked fucose joined to the reducing-end N-acetylglucosamine of the carbohydrate moieties of glycoproteins.</text>
</comment>
<dbReference type="GO" id="GO:0005764">
    <property type="term" value="C:lysosome"/>
    <property type="evidence" value="ECO:0007669"/>
    <property type="project" value="TreeGrafter"/>
</dbReference>
<evidence type="ECO:0000256" key="7">
    <source>
        <dbReference type="PIRSR" id="PIRSR001092-1"/>
    </source>
</evidence>
<protein>
    <recommendedName>
        <fullName evidence="3">alpha-L-fucosidase</fullName>
        <ecNumber evidence="3">3.2.1.51</ecNumber>
    </recommendedName>
</protein>
<dbReference type="InterPro" id="IPR057739">
    <property type="entry name" value="Glyco_hydro_29_N"/>
</dbReference>
<evidence type="ECO:0000256" key="3">
    <source>
        <dbReference type="ARBA" id="ARBA00012662"/>
    </source>
</evidence>
<organism evidence="9 10">
    <name type="scientific">Cohnella herbarum</name>
    <dbReference type="NCBI Taxonomy" id="2728023"/>
    <lineage>
        <taxon>Bacteria</taxon>
        <taxon>Bacillati</taxon>
        <taxon>Bacillota</taxon>
        <taxon>Bacilli</taxon>
        <taxon>Bacillales</taxon>
        <taxon>Paenibacillaceae</taxon>
        <taxon>Cohnella</taxon>
    </lineage>
</organism>
<dbReference type="PIRSF" id="PIRSF001092">
    <property type="entry name" value="Alpha-L-fucosidase"/>
    <property type="match status" value="1"/>
</dbReference>
<dbReference type="EMBL" id="CP051680">
    <property type="protein sequence ID" value="QJD84648.1"/>
    <property type="molecule type" value="Genomic_DNA"/>
</dbReference>
<dbReference type="GO" id="GO:0004560">
    <property type="term" value="F:alpha-L-fucosidase activity"/>
    <property type="evidence" value="ECO:0007669"/>
    <property type="project" value="InterPro"/>
</dbReference>
<evidence type="ECO:0000256" key="1">
    <source>
        <dbReference type="ARBA" id="ARBA00004071"/>
    </source>
</evidence>
<accession>A0A7Z2VJZ3</accession>